<feature type="region of interest" description="Disordered" evidence="1">
    <location>
        <begin position="1"/>
        <end position="46"/>
    </location>
</feature>
<evidence type="ECO:0000313" key="2">
    <source>
        <dbReference type="EMBL" id="SVD32034.1"/>
    </source>
</evidence>
<dbReference type="AlphaFoldDB" id="A0A382UCN1"/>
<accession>A0A382UCN1</accession>
<reference evidence="2" key="1">
    <citation type="submission" date="2018-05" db="EMBL/GenBank/DDBJ databases">
        <authorList>
            <person name="Lanie J.A."/>
            <person name="Ng W.-L."/>
            <person name="Kazmierczak K.M."/>
            <person name="Andrzejewski T.M."/>
            <person name="Davidsen T.M."/>
            <person name="Wayne K.J."/>
            <person name="Tettelin H."/>
            <person name="Glass J.I."/>
            <person name="Rusch D."/>
            <person name="Podicherti R."/>
            <person name="Tsui H.-C.T."/>
            <person name="Winkler M.E."/>
        </authorList>
    </citation>
    <scope>NUCLEOTIDE SEQUENCE</scope>
</reference>
<sequence length="161" mass="17385">HPAVRHDRSGLCAAAPGTTGGQPGPGRPADPERAGADSPRLLRPRRSAFALRATMGLGTSRCGRHGPPDRSGHGRTLGSRTCNSRCLPPGGRTDHGHGPRGRHAVPSGHRARRGHRRGHLRRGVGRLAPVQYPWLRRRARDARLRGTLRRGRCPPLGTRPL</sequence>
<dbReference type="EMBL" id="UINC01143230">
    <property type="protein sequence ID" value="SVD32034.1"/>
    <property type="molecule type" value="Genomic_DNA"/>
</dbReference>
<protein>
    <submittedName>
        <fullName evidence="2">Uncharacterized protein</fullName>
    </submittedName>
</protein>
<name>A0A382UCN1_9ZZZZ</name>
<gene>
    <name evidence="2" type="ORF">METZ01_LOCUS384888</name>
</gene>
<feature type="compositionally biased region" description="Basic residues" evidence="1">
    <location>
        <begin position="98"/>
        <end position="124"/>
    </location>
</feature>
<feature type="non-terminal residue" evidence="2">
    <location>
        <position position="1"/>
    </location>
</feature>
<feature type="non-terminal residue" evidence="2">
    <location>
        <position position="161"/>
    </location>
</feature>
<proteinExistence type="predicted"/>
<organism evidence="2">
    <name type="scientific">marine metagenome</name>
    <dbReference type="NCBI Taxonomy" id="408172"/>
    <lineage>
        <taxon>unclassified sequences</taxon>
        <taxon>metagenomes</taxon>
        <taxon>ecological metagenomes</taxon>
    </lineage>
</organism>
<evidence type="ECO:0000256" key="1">
    <source>
        <dbReference type="SAM" id="MobiDB-lite"/>
    </source>
</evidence>
<feature type="region of interest" description="Disordered" evidence="1">
    <location>
        <begin position="58"/>
        <end position="124"/>
    </location>
</feature>